<proteinExistence type="predicted"/>
<reference evidence="2 3" key="1">
    <citation type="submission" date="2019-04" db="EMBL/GenBank/DDBJ databases">
        <title>Flavobacterium sp. strain DS2-A Genome sequencing and assembly.</title>
        <authorList>
            <person name="Kim I."/>
        </authorList>
    </citation>
    <scope>NUCLEOTIDE SEQUENCE [LARGE SCALE GENOMIC DNA]</scope>
    <source>
        <strain evidence="2 3">DS2-A</strain>
    </source>
</reference>
<name>A0A4Z0L9I0_9FLAO</name>
<protein>
    <submittedName>
        <fullName evidence="2">Uncharacterized protein</fullName>
    </submittedName>
</protein>
<evidence type="ECO:0000256" key="1">
    <source>
        <dbReference type="SAM" id="MobiDB-lite"/>
    </source>
</evidence>
<feature type="compositionally biased region" description="Basic and acidic residues" evidence="1">
    <location>
        <begin position="1"/>
        <end position="13"/>
    </location>
</feature>
<feature type="region of interest" description="Disordered" evidence="1">
    <location>
        <begin position="1"/>
        <end position="74"/>
    </location>
</feature>
<evidence type="ECO:0000313" key="3">
    <source>
        <dbReference type="Proteomes" id="UP000297407"/>
    </source>
</evidence>
<dbReference type="EMBL" id="SRLH01000005">
    <property type="protein sequence ID" value="TGD57653.1"/>
    <property type="molecule type" value="Genomic_DNA"/>
</dbReference>
<dbReference type="Proteomes" id="UP000297407">
    <property type="component" value="Unassembled WGS sequence"/>
</dbReference>
<keyword evidence="3" id="KW-1185">Reference proteome</keyword>
<gene>
    <name evidence="2" type="ORF">E4635_10725</name>
</gene>
<dbReference type="RefSeq" id="WP_135526693.1">
    <property type="nucleotide sequence ID" value="NZ_SRLH01000005.1"/>
</dbReference>
<evidence type="ECO:0000313" key="2">
    <source>
        <dbReference type="EMBL" id="TGD57653.1"/>
    </source>
</evidence>
<accession>A0A4Z0L9I0</accession>
<comment type="caution">
    <text evidence="2">The sequence shown here is derived from an EMBL/GenBank/DDBJ whole genome shotgun (WGS) entry which is preliminary data.</text>
</comment>
<organism evidence="2 3">
    <name type="scientific">Flavobacterium humi</name>
    <dbReference type="NCBI Taxonomy" id="2562683"/>
    <lineage>
        <taxon>Bacteria</taxon>
        <taxon>Pseudomonadati</taxon>
        <taxon>Bacteroidota</taxon>
        <taxon>Flavobacteriia</taxon>
        <taxon>Flavobacteriales</taxon>
        <taxon>Flavobacteriaceae</taxon>
        <taxon>Flavobacterium</taxon>
    </lineage>
</organism>
<sequence length="74" mass="8012">MKRKQVSFDDFKRNQLTTEGQKSIKGGLPPNGLPPEFEDEEETEPQWGGPIVLANTGGIRGSDSTSSGIKVIIP</sequence>
<dbReference type="AlphaFoldDB" id="A0A4Z0L9I0"/>